<feature type="region of interest" description="Disordered" evidence="1">
    <location>
        <begin position="107"/>
        <end position="127"/>
    </location>
</feature>
<keyword evidence="5" id="KW-1185">Reference proteome</keyword>
<reference evidence="4 5" key="2">
    <citation type="submission" date="2024-07" db="EMBL/GenBank/DDBJ databases">
        <authorList>
            <person name="Akdeniz Z."/>
        </authorList>
    </citation>
    <scope>NUCLEOTIDE SEQUENCE [LARGE SCALE GENOMIC DNA]</scope>
</reference>
<accession>A0AA86V0J8</accession>
<keyword evidence="2" id="KW-0812">Transmembrane</keyword>
<sequence>MNDTVNNDVFPAFELDISNYNINMTSFNMHSSIPNIKNIVSECYYVQFQLLYKSTGSYIENIEVNNWQLEINQNKTQQIVLFSCISITLVIELIRLKLQYKDMKKHQKEEENESIQEDSQIIVEDLK</sequence>
<reference evidence="3" key="1">
    <citation type="submission" date="2023-06" db="EMBL/GenBank/DDBJ databases">
        <authorList>
            <person name="Kurt Z."/>
        </authorList>
    </citation>
    <scope>NUCLEOTIDE SEQUENCE</scope>
</reference>
<evidence type="ECO:0000313" key="4">
    <source>
        <dbReference type="EMBL" id="CAL6037392.1"/>
    </source>
</evidence>
<comment type="caution">
    <text evidence="3">The sequence shown here is derived from an EMBL/GenBank/DDBJ whole genome shotgun (WGS) entry which is preliminary data.</text>
</comment>
<protein>
    <submittedName>
        <fullName evidence="4">Hypothetical_protein</fullName>
    </submittedName>
</protein>
<dbReference type="Proteomes" id="UP001642409">
    <property type="component" value="Unassembled WGS sequence"/>
</dbReference>
<evidence type="ECO:0000256" key="1">
    <source>
        <dbReference type="SAM" id="MobiDB-lite"/>
    </source>
</evidence>
<feature type="transmembrane region" description="Helical" evidence="2">
    <location>
        <begin position="79"/>
        <end position="98"/>
    </location>
</feature>
<dbReference type="EMBL" id="CAXDID020000136">
    <property type="protein sequence ID" value="CAL6037392.1"/>
    <property type="molecule type" value="Genomic_DNA"/>
</dbReference>
<keyword evidence="2" id="KW-1133">Transmembrane helix</keyword>
<dbReference type="EMBL" id="CATOUU010001095">
    <property type="protein sequence ID" value="CAI9971756.1"/>
    <property type="molecule type" value="Genomic_DNA"/>
</dbReference>
<dbReference type="AlphaFoldDB" id="A0AA86V0J8"/>
<organism evidence="3">
    <name type="scientific">Hexamita inflata</name>
    <dbReference type="NCBI Taxonomy" id="28002"/>
    <lineage>
        <taxon>Eukaryota</taxon>
        <taxon>Metamonada</taxon>
        <taxon>Diplomonadida</taxon>
        <taxon>Hexamitidae</taxon>
        <taxon>Hexamitinae</taxon>
        <taxon>Hexamita</taxon>
    </lineage>
</organism>
<name>A0AA86V0J8_9EUKA</name>
<evidence type="ECO:0000313" key="3">
    <source>
        <dbReference type="EMBL" id="CAI9971756.1"/>
    </source>
</evidence>
<proteinExistence type="predicted"/>
<evidence type="ECO:0000256" key="2">
    <source>
        <dbReference type="SAM" id="Phobius"/>
    </source>
</evidence>
<gene>
    <name evidence="4" type="ORF">HINF_LOCUS36869</name>
    <name evidence="3" type="ORF">HINF_LOCUS59401</name>
</gene>
<keyword evidence="2" id="KW-0472">Membrane</keyword>
<evidence type="ECO:0000313" key="5">
    <source>
        <dbReference type="Proteomes" id="UP001642409"/>
    </source>
</evidence>